<sequence>MERENKRNLKERCALRHNITKEFLAEFLGTFVLILFGCGSVAQAVLSRGAQGEPLTIHIGFTLGVMMAVYIAGGVSAHRALLHDCAIPSPAAECDPGAHVNPAVSLAMVILGRLKVAKFPVYVLAQFLGAFAGAAAVFGLYYDAFMDYTGGVLVVTGTNATANIFASYPARHLSVLNGFIDQVINLLCVSM</sequence>
<evidence type="ECO:0000256" key="5">
    <source>
        <dbReference type="ARBA" id="ARBA00022989"/>
    </source>
</evidence>
<comment type="similarity">
    <text evidence="2 10">Belongs to the MIP/aquaporin (TC 1.A.8) family.</text>
</comment>
<dbReference type="Proteomes" id="UP001221898">
    <property type="component" value="Unassembled WGS sequence"/>
</dbReference>
<evidence type="ECO:0000256" key="10">
    <source>
        <dbReference type="RuleBase" id="RU000477"/>
    </source>
</evidence>
<evidence type="ECO:0000256" key="11">
    <source>
        <dbReference type="SAM" id="Phobius"/>
    </source>
</evidence>
<gene>
    <name evidence="12" type="ORF">AAFF_G00087440</name>
</gene>
<proteinExistence type="inferred from homology"/>
<evidence type="ECO:0000256" key="9">
    <source>
        <dbReference type="ARBA" id="ARBA00049405"/>
    </source>
</evidence>
<dbReference type="PANTHER" id="PTHR43829">
    <property type="entry name" value="AQUAPORIN OR AQUAGLYCEROPORIN RELATED"/>
    <property type="match status" value="1"/>
</dbReference>
<dbReference type="GO" id="GO:0015250">
    <property type="term" value="F:water channel activity"/>
    <property type="evidence" value="ECO:0007669"/>
    <property type="project" value="TreeGrafter"/>
</dbReference>
<dbReference type="Gene3D" id="1.20.1080.10">
    <property type="entry name" value="Glycerol uptake facilitator protein"/>
    <property type="match status" value="2"/>
</dbReference>
<evidence type="ECO:0000256" key="8">
    <source>
        <dbReference type="ARBA" id="ARBA00034651"/>
    </source>
</evidence>
<comment type="caution">
    <text evidence="12">The sequence shown here is derived from an EMBL/GenBank/DDBJ whole genome shotgun (WGS) entry which is preliminary data.</text>
</comment>
<dbReference type="PRINTS" id="PR00783">
    <property type="entry name" value="MINTRINSICP"/>
</dbReference>
<organism evidence="12 13">
    <name type="scientific">Aldrovandia affinis</name>
    <dbReference type="NCBI Taxonomy" id="143900"/>
    <lineage>
        <taxon>Eukaryota</taxon>
        <taxon>Metazoa</taxon>
        <taxon>Chordata</taxon>
        <taxon>Craniata</taxon>
        <taxon>Vertebrata</taxon>
        <taxon>Euteleostomi</taxon>
        <taxon>Actinopterygii</taxon>
        <taxon>Neopterygii</taxon>
        <taxon>Teleostei</taxon>
        <taxon>Notacanthiformes</taxon>
        <taxon>Halosauridae</taxon>
        <taxon>Aldrovandia</taxon>
    </lineage>
</organism>
<feature type="transmembrane region" description="Helical" evidence="11">
    <location>
        <begin position="121"/>
        <end position="142"/>
    </location>
</feature>
<dbReference type="PROSITE" id="PS00221">
    <property type="entry name" value="MIP"/>
    <property type="match status" value="1"/>
</dbReference>
<evidence type="ECO:0000256" key="6">
    <source>
        <dbReference type="ARBA" id="ARBA00023136"/>
    </source>
</evidence>
<name>A0AAD7WCE7_9TELE</name>
<dbReference type="InterPro" id="IPR023271">
    <property type="entry name" value="Aquaporin-like"/>
</dbReference>
<keyword evidence="4 10" id="KW-0812">Transmembrane</keyword>
<protein>
    <recommendedName>
        <fullName evidence="14">Aquaporin</fullName>
    </recommendedName>
</protein>
<keyword evidence="13" id="KW-1185">Reference proteome</keyword>
<comment type="subcellular location">
    <subcellularLocation>
        <location evidence="1">Membrane</location>
        <topology evidence="1">Multi-pass membrane protein</topology>
    </subcellularLocation>
</comment>
<comment type="catalytic activity">
    <reaction evidence="8">
        <text>H2O(in) = H2O(out)</text>
        <dbReference type="Rhea" id="RHEA:29667"/>
        <dbReference type="ChEBI" id="CHEBI:15377"/>
    </reaction>
</comment>
<feature type="transmembrane region" description="Helical" evidence="11">
    <location>
        <begin position="23"/>
        <end position="43"/>
    </location>
</feature>
<evidence type="ECO:0000256" key="3">
    <source>
        <dbReference type="ARBA" id="ARBA00022448"/>
    </source>
</evidence>
<dbReference type="GO" id="GO:0015254">
    <property type="term" value="F:glycerol channel activity"/>
    <property type="evidence" value="ECO:0007669"/>
    <property type="project" value="TreeGrafter"/>
</dbReference>
<accession>A0AAD7WCE7</accession>
<comment type="catalytic activity">
    <reaction evidence="9">
        <text>glycerol(in) = glycerol(out)</text>
        <dbReference type="Rhea" id="RHEA:29675"/>
        <dbReference type="ChEBI" id="CHEBI:17754"/>
    </reaction>
</comment>
<dbReference type="InterPro" id="IPR050363">
    <property type="entry name" value="MIP/Aquaporin"/>
</dbReference>
<evidence type="ECO:0000313" key="12">
    <source>
        <dbReference type="EMBL" id="KAJ8391603.1"/>
    </source>
</evidence>
<dbReference type="InterPro" id="IPR000425">
    <property type="entry name" value="MIP"/>
</dbReference>
<dbReference type="EMBL" id="JAINUG010000155">
    <property type="protein sequence ID" value="KAJ8391603.1"/>
    <property type="molecule type" value="Genomic_DNA"/>
</dbReference>
<evidence type="ECO:0000256" key="2">
    <source>
        <dbReference type="ARBA" id="ARBA00006175"/>
    </source>
</evidence>
<comment type="catalytic activity">
    <reaction evidence="7">
        <text>urea(in) = urea(out)</text>
        <dbReference type="Rhea" id="RHEA:32799"/>
        <dbReference type="ChEBI" id="CHEBI:16199"/>
    </reaction>
</comment>
<dbReference type="GO" id="GO:0015204">
    <property type="term" value="F:urea transmembrane transporter activity"/>
    <property type="evidence" value="ECO:0007669"/>
    <property type="project" value="TreeGrafter"/>
</dbReference>
<dbReference type="InterPro" id="IPR022357">
    <property type="entry name" value="MIP_CS"/>
</dbReference>
<dbReference type="GO" id="GO:0016323">
    <property type="term" value="C:basolateral plasma membrane"/>
    <property type="evidence" value="ECO:0007669"/>
    <property type="project" value="TreeGrafter"/>
</dbReference>
<dbReference type="SUPFAM" id="SSF81338">
    <property type="entry name" value="Aquaporin-like"/>
    <property type="match status" value="1"/>
</dbReference>
<dbReference type="Pfam" id="PF00230">
    <property type="entry name" value="MIP"/>
    <property type="match status" value="2"/>
</dbReference>
<evidence type="ECO:0000256" key="4">
    <source>
        <dbReference type="ARBA" id="ARBA00022692"/>
    </source>
</evidence>
<reference evidence="12" key="1">
    <citation type="journal article" date="2023" name="Science">
        <title>Genome structures resolve the early diversification of teleost fishes.</title>
        <authorList>
            <person name="Parey E."/>
            <person name="Louis A."/>
            <person name="Montfort J."/>
            <person name="Bouchez O."/>
            <person name="Roques C."/>
            <person name="Iampietro C."/>
            <person name="Lluch J."/>
            <person name="Castinel A."/>
            <person name="Donnadieu C."/>
            <person name="Desvignes T."/>
            <person name="Floi Bucao C."/>
            <person name="Jouanno E."/>
            <person name="Wen M."/>
            <person name="Mejri S."/>
            <person name="Dirks R."/>
            <person name="Jansen H."/>
            <person name="Henkel C."/>
            <person name="Chen W.J."/>
            <person name="Zahm M."/>
            <person name="Cabau C."/>
            <person name="Klopp C."/>
            <person name="Thompson A.W."/>
            <person name="Robinson-Rechavi M."/>
            <person name="Braasch I."/>
            <person name="Lecointre G."/>
            <person name="Bobe J."/>
            <person name="Postlethwait J.H."/>
            <person name="Berthelot C."/>
            <person name="Roest Crollius H."/>
            <person name="Guiguen Y."/>
        </authorList>
    </citation>
    <scope>NUCLEOTIDE SEQUENCE</scope>
    <source>
        <strain evidence="12">NC1722</strain>
    </source>
</reference>
<evidence type="ECO:0000256" key="1">
    <source>
        <dbReference type="ARBA" id="ARBA00004141"/>
    </source>
</evidence>
<keyword evidence="5 11" id="KW-1133">Transmembrane helix</keyword>
<keyword evidence="6 11" id="KW-0472">Membrane</keyword>
<keyword evidence="3 10" id="KW-0813">Transport</keyword>
<evidence type="ECO:0000313" key="13">
    <source>
        <dbReference type="Proteomes" id="UP001221898"/>
    </source>
</evidence>
<dbReference type="PANTHER" id="PTHR43829:SF29">
    <property type="entry name" value="AQUAPORIN 9"/>
    <property type="match status" value="1"/>
</dbReference>
<feature type="transmembrane region" description="Helical" evidence="11">
    <location>
        <begin position="55"/>
        <end position="73"/>
    </location>
</feature>
<evidence type="ECO:0008006" key="14">
    <source>
        <dbReference type="Google" id="ProtNLM"/>
    </source>
</evidence>
<evidence type="ECO:0000256" key="7">
    <source>
        <dbReference type="ARBA" id="ARBA00033993"/>
    </source>
</evidence>
<dbReference type="AlphaFoldDB" id="A0AAD7WCE7"/>